<dbReference type="GO" id="GO:0070765">
    <property type="term" value="C:gamma-secretase complex"/>
    <property type="evidence" value="ECO:0007669"/>
    <property type="project" value="TreeGrafter"/>
</dbReference>
<dbReference type="InterPro" id="IPR019379">
    <property type="entry name" value="Gamma_Secretase_Asp_P_PEN2"/>
</dbReference>
<dbReference type="PANTHER" id="PTHR16318:SF0">
    <property type="entry name" value="GAMMA-SECRETASE SUBUNIT PEN-2"/>
    <property type="match status" value="1"/>
</dbReference>
<evidence type="ECO:0000313" key="9">
    <source>
        <dbReference type="EMBL" id="VVC99921.1"/>
    </source>
</evidence>
<dbReference type="GO" id="GO:0007219">
    <property type="term" value="P:Notch signaling pathway"/>
    <property type="evidence" value="ECO:0007669"/>
    <property type="project" value="UniProtKB-KW"/>
</dbReference>
<evidence type="ECO:0000256" key="3">
    <source>
        <dbReference type="ARBA" id="ARBA00018306"/>
    </source>
</evidence>
<evidence type="ECO:0000256" key="7">
    <source>
        <dbReference type="ARBA" id="ARBA00023136"/>
    </source>
</evidence>
<dbReference type="AlphaFoldDB" id="A0A5E4QRD9"/>
<protein>
    <recommendedName>
        <fullName evidence="3">Gamma-secretase subunit PEN-2</fullName>
    </recommendedName>
</protein>
<keyword evidence="6 8" id="KW-1133">Transmembrane helix</keyword>
<evidence type="ECO:0000256" key="1">
    <source>
        <dbReference type="ARBA" id="ARBA00004141"/>
    </source>
</evidence>
<comment type="subcellular location">
    <subcellularLocation>
        <location evidence="1">Membrane</location>
        <topology evidence="1">Multi-pass membrane protein</topology>
    </subcellularLocation>
</comment>
<reference evidence="9 10" key="1">
    <citation type="submission" date="2017-07" db="EMBL/GenBank/DDBJ databases">
        <authorList>
            <person name="Talla V."/>
            <person name="Backstrom N."/>
        </authorList>
    </citation>
    <scope>NUCLEOTIDE SEQUENCE [LARGE SCALE GENOMIC DNA]</scope>
</reference>
<proteinExistence type="inferred from homology"/>
<dbReference type="Pfam" id="PF10251">
    <property type="entry name" value="PEN-2"/>
    <property type="match status" value="1"/>
</dbReference>
<dbReference type="PANTHER" id="PTHR16318">
    <property type="entry name" value="GAMMA-SECRETASE SUBUNIT PEN-2"/>
    <property type="match status" value="1"/>
</dbReference>
<organism evidence="9 10">
    <name type="scientific">Leptidea sinapis</name>
    <dbReference type="NCBI Taxonomy" id="189913"/>
    <lineage>
        <taxon>Eukaryota</taxon>
        <taxon>Metazoa</taxon>
        <taxon>Ecdysozoa</taxon>
        <taxon>Arthropoda</taxon>
        <taxon>Hexapoda</taxon>
        <taxon>Insecta</taxon>
        <taxon>Pterygota</taxon>
        <taxon>Neoptera</taxon>
        <taxon>Endopterygota</taxon>
        <taxon>Lepidoptera</taxon>
        <taxon>Glossata</taxon>
        <taxon>Ditrysia</taxon>
        <taxon>Papilionoidea</taxon>
        <taxon>Pieridae</taxon>
        <taxon>Dismorphiinae</taxon>
        <taxon>Leptidea</taxon>
    </lineage>
</organism>
<feature type="transmembrane region" description="Helical" evidence="8">
    <location>
        <begin position="56"/>
        <end position="74"/>
    </location>
</feature>
<keyword evidence="5" id="KW-0914">Notch signaling pathway</keyword>
<evidence type="ECO:0000256" key="5">
    <source>
        <dbReference type="ARBA" id="ARBA00022976"/>
    </source>
</evidence>
<dbReference type="GO" id="GO:0007220">
    <property type="term" value="P:Notch receptor processing"/>
    <property type="evidence" value="ECO:0007669"/>
    <property type="project" value="TreeGrafter"/>
</dbReference>
<keyword evidence="10" id="KW-1185">Reference proteome</keyword>
<keyword evidence="7 8" id="KW-0472">Membrane</keyword>
<feature type="transmembrane region" description="Helical" evidence="8">
    <location>
        <begin position="18"/>
        <end position="36"/>
    </location>
</feature>
<evidence type="ECO:0000256" key="6">
    <source>
        <dbReference type="ARBA" id="ARBA00022989"/>
    </source>
</evidence>
<evidence type="ECO:0000256" key="2">
    <source>
        <dbReference type="ARBA" id="ARBA00009607"/>
    </source>
</evidence>
<dbReference type="Proteomes" id="UP000324832">
    <property type="component" value="Unassembled WGS sequence"/>
</dbReference>
<evidence type="ECO:0000256" key="8">
    <source>
        <dbReference type="SAM" id="Phobius"/>
    </source>
</evidence>
<gene>
    <name evidence="9" type="ORF">LSINAPIS_LOCUS10682</name>
</gene>
<keyword evidence="4 8" id="KW-0812">Transmembrane</keyword>
<evidence type="ECO:0000313" key="10">
    <source>
        <dbReference type="Proteomes" id="UP000324832"/>
    </source>
</evidence>
<name>A0A5E4QRD9_9NEOP</name>
<sequence>MDLNKLPNDKKLELCRNYFRVGCILLPFVWAVNAVWFFKEAFVNPPFDEQKDIKRYVMLSAGGALTWLVVLGAWTSTYQMNRVAWGELGDNLSFILPLGRL</sequence>
<comment type="similarity">
    <text evidence="2">Belongs to the PEN-2 family.</text>
</comment>
<evidence type="ECO:0000256" key="4">
    <source>
        <dbReference type="ARBA" id="ARBA00022692"/>
    </source>
</evidence>
<dbReference type="EMBL" id="FZQP02004411">
    <property type="protein sequence ID" value="VVC99921.1"/>
    <property type="molecule type" value="Genomic_DNA"/>
</dbReference>
<accession>A0A5E4QRD9</accession>